<keyword evidence="6 7" id="KW-0472">Membrane</keyword>
<feature type="transmembrane region" description="Helical" evidence="7">
    <location>
        <begin position="181"/>
        <end position="207"/>
    </location>
</feature>
<sequence length="322" mass="36049">MVELEKGIEAIASPAAIRGENKIRAVIRDIKRTKVLLLFLLPAVVWYVIFYYIPMYGVTIAFKDFSVMKGIIGSPWIGFTHFERMFDSPDFSRVLRNTLIISFLKLIFVYTSGLVLALLLNEVFHGRFKKIIQSITYLPHFLSWVIIGSIMVELLSPSGLVNEIIVLLGGKPIFFLASGKWFVPTLIASDVWQSVGWGSIIYLAAIAGVDQQIYEAATIDGAGRFKRMWHVTLPSIANVIVIMMIFNVGNIMNAGFDQIFNLYNPAVYAVGDILDTYVYRVGLVQMNYSFSAAVGLFKNVIALGLVLLVNRLARKYGEAGLW</sequence>
<feature type="transmembrane region" description="Helical" evidence="7">
    <location>
        <begin position="35"/>
        <end position="53"/>
    </location>
</feature>
<feature type="transmembrane region" description="Helical" evidence="7">
    <location>
        <begin position="228"/>
        <end position="246"/>
    </location>
</feature>
<name>A0ABS7C1Z5_9BACL</name>
<evidence type="ECO:0000256" key="4">
    <source>
        <dbReference type="ARBA" id="ARBA00022692"/>
    </source>
</evidence>
<organism evidence="9 10">
    <name type="scientific">Paenibacillus sepulcri</name>
    <dbReference type="NCBI Taxonomy" id="359917"/>
    <lineage>
        <taxon>Bacteria</taxon>
        <taxon>Bacillati</taxon>
        <taxon>Bacillota</taxon>
        <taxon>Bacilli</taxon>
        <taxon>Bacillales</taxon>
        <taxon>Paenibacillaceae</taxon>
        <taxon>Paenibacillus</taxon>
    </lineage>
</organism>
<evidence type="ECO:0000256" key="1">
    <source>
        <dbReference type="ARBA" id="ARBA00004651"/>
    </source>
</evidence>
<evidence type="ECO:0000313" key="10">
    <source>
        <dbReference type="Proteomes" id="UP001519887"/>
    </source>
</evidence>
<protein>
    <submittedName>
        <fullName evidence="9">ABC transporter permease subunit</fullName>
    </submittedName>
</protein>
<feature type="transmembrane region" description="Helical" evidence="7">
    <location>
        <begin position="99"/>
        <end position="120"/>
    </location>
</feature>
<comment type="similarity">
    <text evidence="7">Belongs to the binding-protein-dependent transport system permease family.</text>
</comment>
<evidence type="ECO:0000256" key="7">
    <source>
        <dbReference type="RuleBase" id="RU363032"/>
    </source>
</evidence>
<proteinExistence type="inferred from homology"/>
<dbReference type="PANTHER" id="PTHR43227">
    <property type="entry name" value="BLL4140 PROTEIN"/>
    <property type="match status" value="1"/>
</dbReference>
<dbReference type="Pfam" id="PF00528">
    <property type="entry name" value="BPD_transp_1"/>
    <property type="match status" value="1"/>
</dbReference>
<keyword evidence="3" id="KW-1003">Cell membrane</keyword>
<feature type="transmembrane region" description="Helical" evidence="7">
    <location>
        <begin position="288"/>
        <end position="309"/>
    </location>
</feature>
<dbReference type="InterPro" id="IPR035906">
    <property type="entry name" value="MetI-like_sf"/>
</dbReference>
<evidence type="ECO:0000256" key="6">
    <source>
        <dbReference type="ARBA" id="ARBA00023136"/>
    </source>
</evidence>
<evidence type="ECO:0000256" key="2">
    <source>
        <dbReference type="ARBA" id="ARBA00022448"/>
    </source>
</evidence>
<dbReference type="EMBL" id="JAHZIK010000276">
    <property type="protein sequence ID" value="MBW7454934.1"/>
    <property type="molecule type" value="Genomic_DNA"/>
</dbReference>
<dbReference type="SUPFAM" id="SSF161098">
    <property type="entry name" value="MetI-like"/>
    <property type="match status" value="1"/>
</dbReference>
<feature type="transmembrane region" description="Helical" evidence="7">
    <location>
        <begin position="141"/>
        <end position="161"/>
    </location>
</feature>
<comment type="subcellular location">
    <subcellularLocation>
        <location evidence="1 7">Cell membrane</location>
        <topology evidence="1 7">Multi-pass membrane protein</topology>
    </subcellularLocation>
</comment>
<comment type="caution">
    <text evidence="9">The sequence shown here is derived from an EMBL/GenBank/DDBJ whole genome shotgun (WGS) entry which is preliminary data.</text>
</comment>
<dbReference type="PANTHER" id="PTHR43227:SF11">
    <property type="entry name" value="BLL4140 PROTEIN"/>
    <property type="match status" value="1"/>
</dbReference>
<evidence type="ECO:0000256" key="5">
    <source>
        <dbReference type="ARBA" id="ARBA00022989"/>
    </source>
</evidence>
<dbReference type="Proteomes" id="UP001519887">
    <property type="component" value="Unassembled WGS sequence"/>
</dbReference>
<dbReference type="RefSeq" id="WP_210045519.1">
    <property type="nucleotide sequence ID" value="NZ_JBHLVU010000004.1"/>
</dbReference>
<feature type="domain" description="ABC transmembrane type-1" evidence="8">
    <location>
        <begin position="95"/>
        <end position="309"/>
    </location>
</feature>
<dbReference type="InterPro" id="IPR050809">
    <property type="entry name" value="UgpAE/MalFG_permease"/>
</dbReference>
<evidence type="ECO:0000256" key="3">
    <source>
        <dbReference type="ARBA" id="ARBA00022475"/>
    </source>
</evidence>
<reference evidence="9 10" key="1">
    <citation type="submission" date="2021-07" db="EMBL/GenBank/DDBJ databases">
        <title>Paenibacillus radiodurans sp. nov., isolated from the southeastern edge of Tengger Desert.</title>
        <authorList>
            <person name="Zhang G."/>
        </authorList>
    </citation>
    <scope>NUCLEOTIDE SEQUENCE [LARGE SCALE GENOMIC DNA]</scope>
    <source>
        <strain evidence="9 10">CCM 7311</strain>
    </source>
</reference>
<dbReference type="InterPro" id="IPR000515">
    <property type="entry name" value="MetI-like"/>
</dbReference>
<dbReference type="PROSITE" id="PS50928">
    <property type="entry name" value="ABC_TM1"/>
    <property type="match status" value="1"/>
</dbReference>
<evidence type="ECO:0000259" key="8">
    <source>
        <dbReference type="PROSITE" id="PS50928"/>
    </source>
</evidence>
<dbReference type="Gene3D" id="1.10.3720.10">
    <property type="entry name" value="MetI-like"/>
    <property type="match status" value="1"/>
</dbReference>
<dbReference type="CDD" id="cd06261">
    <property type="entry name" value="TM_PBP2"/>
    <property type="match status" value="1"/>
</dbReference>
<evidence type="ECO:0000313" key="9">
    <source>
        <dbReference type="EMBL" id="MBW7454934.1"/>
    </source>
</evidence>
<keyword evidence="2 7" id="KW-0813">Transport</keyword>
<keyword evidence="10" id="KW-1185">Reference proteome</keyword>
<gene>
    <name evidence="9" type="ORF">K0U00_12905</name>
</gene>
<keyword evidence="5 7" id="KW-1133">Transmembrane helix</keyword>
<accession>A0ABS7C1Z5</accession>
<keyword evidence="4 7" id="KW-0812">Transmembrane</keyword>